<dbReference type="InterPro" id="IPR052733">
    <property type="entry name" value="Chloroplast_QOR"/>
</dbReference>
<dbReference type="InterPro" id="IPR036291">
    <property type="entry name" value="NAD(P)-bd_dom_sf"/>
</dbReference>
<evidence type="ECO:0000313" key="2">
    <source>
        <dbReference type="EMBL" id="ODS11422.1"/>
    </source>
</evidence>
<dbReference type="SUPFAM" id="SSF50129">
    <property type="entry name" value="GroES-like"/>
    <property type="match status" value="1"/>
</dbReference>
<accession>A0A1E3WR51</accession>
<name>A0A1E3WR51_9VIBR</name>
<dbReference type="RefSeq" id="WP_069446678.1">
    <property type="nucleotide sequence ID" value="NZ_MDCJ01000002.1"/>
</dbReference>
<reference evidence="2 3" key="1">
    <citation type="submission" date="2016-08" db="EMBL/GenBank/DDBJ databases">
        <title>Genome sequencing of Vibrio scophthalmi strain FP3289, an isolated from Paralichthys olivaceus.</title>
        <authorList>
            <person name="Han H.-J."/>
        </authorList>
    </citation>
    <scope>NUCLEOTIDE SEQUENCE [LARGE SCALE GENOMIC DNA]</scope>
    <source>
        <strain evidence="2 3">FP3289</strain>
    </source>
</reference>
<feature type="domain" description="Enoyl reductase (ER)" evidence="1">
    <location>
        <begin position="7"/>
        <end position="307"/>
    </location>
</feature>
<dbReference type="PANTHER" id="PTHR44013:SF1">
    <property type="entry name" value="ZINC-TYPE ALCOHOL DEHYDROGENASE-LIKE PROTEIN C16A3.02C"/>
    <property type="match status" value="1"/>
</dbReference>
<dbReference type="GO" id="GO:0004022">
    <property type="term" value="F:alcohol dehydrogenase (NAD+) activity"/>
    <property type="evidence" value="ECO:0007669"/>
    <property type="project" value="UniProtKB-EC"/>
</dbReference>
<dbReference type="AlphaFoldDB" id="A0A1E3WR51"/>
<evidence type="ECO:0000259" key="1">
    <source>
        <dbReference type="SMART" id="SM00829"/>
    </source>
</evidence>
<proteinExistence type="predicted"/>
<sequence length="313" mass="34338">MKALQLKEFGTTQITTVEQPTLKPDEVLIKVHASSINPVDWKIASGMLAQLVQQPLPMTLGWDLAGEVVETGNGSRDFLPGDRVFAMKEIGKDGCLAEYCVVNRHHLAMIPQQVRTEHAAVLPMALLTSWQALIGAGNLHRNQRLFIQAGAGGVGHMAIQLAKVMQAHVIVATSSRNVDFAYEVGADEVLDYQTQDVYQWLEGNPVDIVLESLHGEEQVKCIAALKPRGRLISISGLQPETVAAAEKANVKAEFVFVQPNGTQLHQAAELLETAQIMPHISQTIPFEEIEHGYAINQQGRTRGKILVTFPSFR</sequence>
<dbReference type="PATRIC" id="fig|45658.8.peg.1690"/>
<dbReference type="InterPro" id="IPR020843">
    <property type="entry name" value="ER"/>
</dbReference>
<dbReference type="InterPro" id="IPR013154">
    <property type="entry name" value="ADH-like_N"/>
</dbReference>
<gene>
    <name evidence="2" type="ORF">VSF3289_01687</name>
</gene>
<dbReference type="PANTHER" id="PTHR44013">
    <property type="entry name" value="ZINC-TYPE ALCOHOL DEHYDROGENASE-LIKE PROTEIN C16A3.02C"/>
    <property type="match status" value="1"/>
</dbReference>
<dbReference type="OrthoDB" id="9785812at2"/>
<dbReference type="EMBL" id="MDCJ01000002">
    <property type="protein sequence ID" value="ODS11422.1"/>
    <property type="molecule type" value="Genomic_DNA"/>
</dbReference>
<dbReference type="Proteomes" id="UP000095131">
    <property type="component" value="Unassembled WGS sequence"/>
</dbReference>
<protein>
    <submittedName>
        <fullName evidence="2">Alcohol dehydrogenase</fullName>
        <ecNumber evidence="2">1.1.1.1</ecNumber>
    </submittedName>
</protein>
<keyword evidence="2" id="KW-0560">Oxidoreductase</keyword>
<dbReference type="SUPFAM" id="SSF51735">
    <property type="entry name" value="NAD(P)-binding Rossmann-fold domains"/>
    <property type="match status" value="1"/>
</dbReference>
<organism evidence="2 3">
    <name type="scientific">Vibrio scophthalmi</name>
    <dbReference type="NCBI Taxonomy" id="45658"/>
    <lineage>
        <taxon>Bacteria</taxon>
        <taxon>Pseudomonadati</taxon>
        <taxon>Pseudomonadota</taxon>
        <taxon>Gammaproteobacteria</taxon>
        <taxon>Vibrionales</taxon>
        <taxon>Vibrionaceae</taxon>
        <taxon>Vibrio</taxon>
    </lineage>
</organism>
<dbReference type="Pfam" id="PF08240">
    <property type="entry name" value="ADH_N"/>
    <property type="match status" value="1"/>
</dbReference>
<dbReference type="SMART" id="SM00829">
    <property type="entry name" value="PKS_ER"/>
    <property type="match status" value="1"/>
</dbReference>
<dbReference type="Pfam" id="PF13602">
    <property type="entry name" value="ADH_zinc_N_2"/>
    <property type="match status" value="1"/>
</dbReference>
<dbReference type="EC" id="1.1.1.1" evidence="2"/>
<dbReference type="CDD" id="cd05289">
    <property type="entry name" value="MDR_like_2"/>
    <property type="match status" value="1"/>
</dbReference>
<dbReference type="InterPro" id="IPR011032">
    <property type="entry name" value="GroES-like_sf"/>
</dbReference>
<comment type="caution">
    <text evidence="2">The sequence shown here is derived from an EMBL/GenBank/DDBJ whole genome shotgun (WGS) entry which is preliminary data.</text>
</comment>
<dbReference type="Gene3D" id="3.40.50.720">
    <property type="entry name" value="NAD(P)-binding Rossmann-like Domain"/>
    <property type="match status" value="1"/>
</dbReference>
<evidence type="ECO:0000313" key="3">
    <source>
        <dbReference type="Proteomes" id="UP000095131"/>
    </source>
</evidence>
<dbReference type="Gene3D" id="3.90.180.10">
    <property type="entry name" value="Medium-chain alcohol dehydrogenases, catalytic domain"/>
    <property type="match status" value="1"/>
</dbReference>